<evidence type="ECO:0000256" key="7">
    <source>
        <dbReference type="ARBA" id="ARBA00022741"/>
    </source>
</evidence>
<comment type="catalytic activity">
    <reaction evidence="10 11">
        <text>nicotinate beta-D-ribonucleotide + ATP + H(+) = deamido-NAD(+) + diphosphate</text>
        <dbReference type="Rhea" id="RHEA:22860"/>
        <dbReference type="ChEBI" id="CHEBI:15378"/>
        <dbReference type="ChEBI" id="CHEBI:30616"/>
        <dbReference type="ChEBI" id="CHEBI:33019"/>
        <dbReference type="ChEBI" id="CHEBI:57502"/>
        <dbReference type="ChEBI" id="CHEBI:58437"/>
        <dbReference type="EC" id="2.7.7.18"/>
    </reaction>
</comment>
<comment type="pathway">
    <text evidence="2 11">Cofactor biosynthesis; NAD(+) biosynthesis; deamido-NAD(+) from nicotinate D-ribonucleotide: step 1/1.</text>
</comment>
<organism evidence="13 14">
    <name type="scientific">Devosia insulae DS-56</name>
    <dbReference type="NCBI Taxonomy" id="1116389"/>
    <lineage>
        <taxon>Bacteria</taxon>
        <taxon>Pseudomonadati</taxon>
        <taxon>Pseudomonadota</taxon>
        <taxon>Alphaproteobacteria</taxon>
        <taxon>Hyphomicrobiales</taxon>
        <taxon>Devosiaceae</taxon>
        <taxon>Devosia</taxon>
    </lineage>
</organism>
<evidence type="ECO:0000256" key="8">
    <source>
        <dbReference type="ARBA" id="ARBA00022840"/>
    </source>
</evidence>
<dbReference type="NCBIfam" id="NF000845">
    <property type="entry name" value="PRK00071.2-4"/>
    <property type="match status" value="1"/>
</dbReference>
<keyword evidence="5 11" id="KW-0808">Transferase</keyword>
<evidence type="ECO:0000256" key="6">
    <source>
        <dbReference type="ARBA" id="ARBA00022695"/>
    </source>
</evidence>
<evidence type="ECO:0000256" key="9">
    <source>
        <dbReference type="ARBA" id="ARBA00023027"/>
    </source>
</evidence>
<dbReference type="GO" id="GO:0004515">
    <property type="term" value="F:nicotinate-nucleotide adenylyltransferase activity"/>
    <property type="evidence" value="ECO:0007669"/>
    <property type="project" value="UniProtKB-UniRule"/>
</dbReference>
<keyword evidence="14" id="KW-1185">Reference proteome</keyword>
<dbReference type="Proteomes" id="UP000095463">
    <property type="component" value="Unassembled WGS sequence"/>
</dbReference>
<evidence type="ECO:0000313" key="14">
    <source>
        <dbReference type="Proteomes" id="UP000095463"/>
    </source>
</evidence>
<name>A0A1E5XQL1_9HYPH</name>
<evidence type="ECO:0000259" key="12">
    <source>
        <dbReference type="Pfam" id="PF01467"/>
    </source>
</evidence>
<dbReference type="UniPathway" id="UPA00253">
    <property type="reaction ID" value="UER00332"/>
</dbReference>
<dbReference type="InterPro" id="IPR004821">
    <property type="entry name" value="Cyt_trans-like"/>
</dbReference>
<evidence type="ECO:0000256" key="11">
    <source>
        <dbReference type="HAMAP-Rule" id="MF_00244"/>
    </source>
</evidence>
<proteinExistence type="inferred from homology"/>
<dbReference type="NCBIfam" id="TIGR00125">
    <property type="entry name" value="cyt_tran_rel"/>
    <property type="match status" value="1"/>
</dbReference>
<dbReference type="CDD" id="cd02165">
    <property type="entry name" value="NMNAT"/>
    <property type="match status" value="1"/>
</dbReference>
<dbReference type="EC" id="2.7.7.18" evidence="11"/>
<keyword evidence="6 11" id="KW-0548">Nucleotidyltransferase</keyword>
<dbReference type="EMBL" id="LAJE02000186">
    <property type="protein sequence ID" value="OEO30794.1"/>
    <property type="molecule type" value="Genomic_DNA"/>
</dbReference>
<dbReference type="Pfam" id="PF01467">
    <property type="entry name" value="CTP_transf_like"/>
    <property type="match status" value="1"/>
</dbReference>
<dbReference type="InterPro" id="IPR014729">
    <property type="entry name" value="Rossmann-like_a/b/a_fold"/>
</dbReference>
<evidence type="ECO:0000256" key="10">
    <source>
        <dbReference type="ARBA" id="ARBA00048721"/>
    </source>
</evidence>
<keyword evidence="7 11" id="KW-0547">Nucleotide-binding</keyword>
<dbReference type="HAMAP" id="MF_00244">
    <property type="entry name" value="NaMN_adenylyltr"/>
    <property type="match status" value="1"/>
</dbReference>
<dbReference type="NCBIfam" id="TIGR00482">
    <property type="entry name" value="nicotinate (nicotinamide) nucleotide adenylyltransferase"/>
    <property type="match status" value="1"/>
</dbReference>
<sequence>MAPLPPDITALPPFGSGLRIGLFGGSFNPIHEGHRLVAEQCLKRLDLDAVWLLVSPGNPLKDHSELAPLETRVRAARALTANPRIYATGVEAAHRFHYTVDTLDWLVAACPDTRFVWIMGADNLSQFDRWERWQDIAALLPIAVYARPGSTFRATVSKAAIALKKRRLPEEAAETLASSEPPAWVYLHGITSPQSSSAIRARRKASAD</sequence>
<dbReference type="SUPFAM" id="SSF52374">
    <property type="entry name" value="Nucleotidylyl transferase"/>
    <property type="match status" value="1"/>
</dbReference>
<evidence type="ECO:0000256" key="3">
    <source>
        <dbReference type="ARBA" id="ARBA00009014"/>
    </source>
</evidence>
<dbReference type="Gene3D" id="3.40.50.620">
    <property type="entry name" value="HUPs"/>
    <property type="match status" value="1"/>
</dbReference>
<keyword evidence="4 11" id="KW-0662">Pyridine nucleotide biosynthesis</keyword>
<evidence type="ECO:0000256" key="4">
    <source>
        <dbReference type="ARBA" id="ARBA00022642"/>
    </source>
</evidence>
<dbReference type="PANTHER" id="PTHR39321">
    <property type="entry name" value="NICOTINATE-NUCLEOTIDE ADENYLYLTRANSFERASE-RELATED"/>
    <property type="match status" value="1"/>
</dbReference>
<comment type="function">
    <text evidence="1 11">Catalyzes the reversible adenylation of nicotinate mononucleotide (NaMN) to nicotinic acid adenine dinucleotide (NaAD).</text>
</comment>
<dbReference type="AlphaFoldDB" id="A0A1E5XQL1"/>
<accession>A0A1E5XQL1</accession>
<dbReference type="NCBIfam" id="NF000843">
    <property type="entry name" value="PRK00071.2-2"/>
    <property type="match status" value="1"/>
</dbReference>
<evidence type="ECO:0000256" key="5">
    <source>
        <dbReference type="ARBA" id="ARBA00022679"/>
    </source>
</evidence>
<feature type="domain" description="Cytidyltransferase-like" evidence="12">
    <location>
        <begin position="22"/>
        <end position="202"/>
    </location>
</feature>
<dbReference type="GO" id="GO:0009435">
    <property type="term" value="P:NAD+ biosynthetic process"/>
    <property type="evidence" value="ECO:0007669"/>
    <property type="project" value="UniProtKB-UniRule"/>
</dbReference>
<protein>
    <recommendedName>
        <fullName evidence="11">Probable nicotinate-nucleotide adenylyltransferase</fullName>
        <ecNumber evidence="11">2.7.7.18</ecNumber>
    </recommendedName>
    <alternativeName>
        <fullName evidence="11">Deamido-NAD(+) diphosphorylase</fullName>
    </alternativeName>
    <alternativeName>
        <fullName evidence="11">Deamido-NAD(+) pyrophosphorylase</fullName>
    </alternativeName>
    <alternativeName>
        <fullName evidence="11">Nicotinate mononucleotide adenylyltransferase</fullName>
        <shortName evidence="11">NaMN adenylyltransferase</shortName>
    </alternativeName>
</protein>
<keyword evidence="8 11" id="KW-0067">ATP-binding</keyword>
<dbReference type="GO" id="GO:0005524">
    <property type="term" value="F:ATP binding"/>
    <property type="evidence" value="ECO:0007669"/>
    <property type="project" value="UniProtKB-KW"/>
</dbReference>
<comment type="similarity">
    <text evidence="3 11">Belongs to the NadD family.</text>
</comment>
<evidence type="ECO:0000256" key="2">
    <source>
        <dbReference type="ARBA" id="ARBA00005019"/>
    </source>
</evidence>
<dbReference type="PANTHER" id="PTHR39321:SF3">
    <property type="entry name" value="PHOSPHOPANTETHEINE ADENYLYLTRANSFERASE"/>
    <property type="match status" value="1"/>
</dbReference>
<keyword evidence="9 11" id="KW-0520">NAD</keyword>
<evidence type="ECO:0000313" key="13">
    <source>
        <dbReference type="EMBL" id="OEO30794.1"/>
    </source>
</evidence>
<reference evidence="13 14" key="1">
    <citation type="journal article" date="2015" name="Genome Announc.">
        <title>Genome Assemblies of Three Soil-Associated Devosia species: D. insulae, D. limi, and D. soli.</title>
        <authorList>
            <person name="Hassan Y.I."/>
            <person name="Lepp D."/>
            <person name="Zhou T."/>
        </authorList>
    </citation>
    <scope>NUCLEOTIDE SEQUENCE [LARGE SCALE GENOMIC DNA]</scope>
    <source>
        <strain evidence="13 14">DS-56</strain>
    </source>
</reference>
<dbReference type="InterPro" id="IPR005248">
    <property type="entry name" value="NadD/NMNAT"/>
</dbReference>
<gene>
    <name evidence="11" type="primary">nadD</name>
    <name evidence="13" type="ORF">VW23_019535</name>
</gene>
<evidence type="ECO:0000256" key="1">
    <source>
        <dbReference type="ARBA" id="ARBA00002324"/>
    </source>
</evidence>
<comment type="caution">
    <text evidence="13">The sequence shown here is derived from an EMBL/GenBank/DDBJ whole genome shotgun (WGS) entry which is preliminary data.</text>
</comment>